<gene>
    <name evidence="1" type="ORF">E2B99_04630</name>
</gene>
<comment type="caution">
    <text evidence="1">The sequence shown here is derived from an EMBL/GenBank/DDBJ whole genome shotgun (WGS) entry which is preliminary data.</text>
</comment>
<evidence type="ECO:0000313" key="1">
    <source>
        <dbReference type="EMBL" id="TEU29347.1"/>
    </source>
</evidence>
<protein>
    <submittedName>
        <fullName evidence="1">RidA family protein</fullName>
    </submittedName>
</protein>
<evidence type="ECO:0000313" key="2">
    <source>
        <dbReference type="Proteomes" id="UP000297834"/>
    </source>
</evidence>
<dbReference type="EMBL" id="SNTY01000014">
    <property type="protein sequence ID" value="TEU29347.1"/>
    <property type="molecule type" value="Genomic_DNA"/>
</dbReference>
<sequence length="121" mass="13591">MSEIKRLHVGKCYCEVTIYKDVVYLAGQVPRRCTSEQSSDIATQAQDVFSQIDALLVEAGSDKHRILSCQIFLADMADYVGFNQAWREWVSPSNPPPRATVQAQLANPDWKLEIVITAAIY</sequence>
<dbReference type="OrthoDB" id="6899345at2"/>
<dbReference type="Gene3D" id="3.30.1330.40">
    <property type="entry name" value="RutC-like"/>
    <property type="match status" value="1"/>
</dbReference>
<dbReference type="Pfam" id="PF01042">
    <property type="entry name" value="Ribonuc_L-PSP"/>
    <property type="match status" value="1"/>
</dbReference>
<dbReference type="STRING" id="1120977.GCA_000619845_02968"/>
<dbReference type="RefSeq" id="WP_134243792.1">
    <property type="nucleotide sequence ID" value="NZ_SNTY01000014.1"/>
</dbReference>
<dbReference type="SUPFAM" id="SSF55298">
    <property type="entry name" value="YjgF-like"/>
    <property type="match status" value="1"/>
</dbReference>
<dbReference type="PANTHER" id="PTHR47328">
    <property type="match status" value="1"/>
</dbReference>
<proteinExistence type="predicted"/>
<dbReference type="CDD" id="cd06150">
    <property type="entry name" value="YjgF_YER057c_UK114_like_2"/>
    <property type="match status" value="1"/>
</dbReference>
<organism evidence="1 2">
    <name type="scientific">Alkanindiges illinoisensis</name>
    <dbReference type="NCBI Taxonomy" id="197183"/>
    <lineage>
        <taxon>Bacteria</taxon>
        <taxon>Pseudomonadati</taxon>
        <taxon>Pseudomonadota</taxon>
        <taxon>Gammaproteobacteria</taxon>
        <taxon>Moraxellales</taxon>
        <taxon>Moraxellaceae</taxon>
        <taxon>Alkanindiges</taxon>
    </lineage>
</organism>
<reference evidence="1 2" key="1">
    <citation type="submission" date="2019-03" db="EMBL/GenBank/DDBJ databases">
        <title>Alkanindiges illinoisensis: a potential pathogenic isolated from ascites of a gastric cancer patient with abdominal metastasis.</title>
        <authorList>
            <person name="Hu X."/>
            <person name="Yang B."/>
            <person name="Yan X."/>
            <person name="Lin L."/>
            <person name="Zhao H."/>
            <person name="Zhou F."/>
            <person name="Su B."/>
            <person name="Chen J."/>
            <person name="Rui Y."/>
            <person name="Wang Q."/>
            <person name="Zheng L."/>
        </authorList>
    </citation>
    <scope>NUCLEOTIDE SEQUENCE [LARGE SCALE GENOMIC DNA]</scope>
    <source>
        <strain evidence="1 2">NFYY 23406</strain>
    </source>
</reference>
<dbReference type="InterPro" id="IPR035959">
    <property type="entry name" value="RutC-like_sf"/>
</dbReference>
<dbReference type="InterPro" id="IPR006175">
    <property type="entry name" value="YjgF/YER057c/UK114"/>
</dbReference>
<dbReference type="AlphaFoldDB" id="A0A4Y7XDR5"/>
<dbReference type="PANTHER" id="PTHR47328:SF1">
    <property type="entry name" value="RUTC FAMILY PROTEIN YOAB"/>
    <property type="match status" value="1"/>
</dbReference>
<dbReference type="Proteomes" id="UP000297834">
    <property type="component" value="Unassembled WGS sequence"/>
</dbReference>
<dbReference type="InterPro" id="IPR035709">
    <property type="entry name" value="YoaB-like"/>
</dbReference>
<keyword evidence="2" id="KW-1185">Reference proteome</keyword>
<name>A0A4Y7XDR5_9GAMM</name>
<accession>A0A4Y7XDR5</accession>